<dbReference type="Proteomes" id="UP000261111">
    <property type="component" value="Unassembled WGS sequence"/>
</dbReference>
<dbReference type="InterPro" id="IPR001387">
    <property type="entry name" value="Cro/C1-type_HTH"/>
</dbReference>
<keyword evidence="1" id="KW-0238">DNA-binding</keyword>
<dbReference type="PROSITE" id="PS50943">
    <property type="entry name" value="HTH_CROC1"/>
    <property type="match status" value="1"/>
</dbReference>
<evidence type="ECO:0000259" key="2">
    <source>
        <dbReference type="PROSITE" id="PS50943"/>
    </source>
</evidence>
<dbReference type="SMART" id="SM00530">
    <property type="entry name" value="HTH_XRE"/>
    <property type="match status" value="1"/>
</dbReference>
<protein>
    <submittedName>
        <fullName evidence="3">XRE family transcriptional regulator</fullName>
    </submittedName>
</protein>
<dbReference type="InterPro" id="IPR010982">
    <property type="entry name" value="Lambda_DNA-bd_dom_sf"/>
</dbReference>
<sequence length="116" mass="13235">MDQKKAGCFFKKLRKEKGLTQEKIAEQINVSGRTISRRETGTNMPDFDILIEMADFYEVVIRELIDVERKSEMMNKEMKETVLKVADYSNEEKTDIPSVGDTSVLHQSLSAIITSS</sequence>
<dbReference type="GeneID" id="93336044"/>
<organism evidence="3 4">
    <name type="scientific">Hungatella hathewayi</name>
    <dbReference type="NCBI Taxonomy" id="154046"/>
    <lineage>
        <taxon>Bacteria</taxon>
        <taxon>Bacillati</taxon>
        <taxon>Bacillota</taxon>
        <taxon>Clostridia</taxon>
        <taxon>Lachnospirales</taxon>
        <taxon>Lachnospiraceae</taxon>
        <taxon>Hungatella</taxon>
    </lineage>
</organism>
<dbReference type="GO" id="GO:0003677">
    <property type="term" value="F:DNA binding"/>
    <property type="evidence" value="ECO:0007669"/>
    <property type="project" value="UniProtKB-KW"/>
</dbReference>
<dbReference type="EMBL" id="QVIA01000008">
    <property type="protein sequence ID" value="RGC32697.1"/>
    <property type="molecule type" value="Genomic_DNA"/>
</dbReference>
<feature type="domain" description="HTH cro/C1-type" evidence="2">
    <location>
        <begin position="10"/>
        <end position="64"/>
    </location>
</feature>
<dbReference type="AlphaFoldDB" id="A0A3E2WXB8"/>
<dbReference type="SUPFAM" id="SSF47413">
    <property type="entry name" value="lambda repressor-like DNA-binding domains"/>
    <property type="match status" value="1"/>
</dbReference>
<comment type="caution">
    <text evidence="3">The sequence shown here is derived from an EMBL/GenBank/DDBJ whole genome shotgun (WGS) entry which is preliminary data.</text>
</comment>
<name>A0A3E2WXB8_9FIRM</name>
<dbReference type="PANTHER" id="PTHR46558:SF11">
    <property type="entry name" value="HTH-TYPE TRANSCRIPTIONAL REGULATOR XRE"/>
    <property type="match status" value="1"/>
</dbReference>
<dbReference type="Pfam" id="PF01381">
    <property type="entry name" value="HTH_3"/>
    <property type="match status" value="1"/>
</dbReference>
<accession>A0A3E2WXB8</accession>
<reference evidence="3 4" key="1">
    <citation type="submission" date="2018-08" db="EMBL/GenBank/DDBJ databases">
        <title>A genome reference for cultivated species of the human gut microbiota.</title>
        <authorList>
            <person name="Zou Y."/>
            <person name="Xue W."/>
            <person name="Luo G."/>
        </authorList>
    </citation>
    <scope>NUCLEOTIDE SEQUENCE [LARGE SCALE GENOMIC DNA]</scope>
    <source>
        <strain evidence="3 4">AF19-21</strain>
    </source>
</reference>
<gene>
    <name evidence="3" type="ORF">DWX41_09040</name>
</gene>
<evidence type="ECO:0000313" key="4">
    <source>
        <dbReference type="Proteomes" id="UP000261111"/>
    </source>
</evidence>
<proteinExistence type="predicted"/>
<dbReference type="PANTHER" id="PTHR46558">
    <property type="entry name" value="TRACRIPTIONAL REGULATORY PROTEIN-RELATED-RELATED"/>
    <property type="match status" value="1"/>
</dbReference>
<dbReference type="CDD" id="cd00093">
    <property type="entry name" value="HTH_XRE"/>
    <property type="match status" value="1"/>
</dbReference>
<dbReference type="RefSeq" id="WP_025655743.1">
    <property type="nucleotide sequence ID" value="NZ_QVIA01000008.1"/>
</dbReference>
<dbReference type="Gene3D" id="1.10.260.40">
    <property type="entry name" value="lambda repressor-like DNA-binding domains"/>
    <property type="match status" value="1"/>
</dbReference>
<evidence type="ECO:0000313" key="3">
    <source>
        <dbReference type="EMBL" id="RGC32697.1"/>
    </source>
</evidence>
<evidence type="ECO:0000256" key="1">
    <source>
        <dbReference type="ARBA" id="ARBA00023125"/>
    </source>
</evidence>